<gene>
    <name evidence="4" type="ORF">UR64_C0015G0017</name>
</gene>
<organism evidence="4 5">
    <name type="scientific">Candidatus Nomurabacteria bacterium GW2011_GWE1_35_16</name>
    <dbReference type="NCBI Taxonomy" id="1618761"/>
    <lineage>
        <taxon>Bacteria</taxon>
        <taxon>Candidatus Nomuraibacteriota</taxon>
    </lineage>
</organism>
<name>A0A0G0B992_9BACT</name>
<reference evidence="4 5" key="1">
    <citation type="journal article" date="2015" name="Nature">
        <title>rRNA introns, odd ribosomes, and small enigmatic genomes across a large radiation of phyla.</title>
        <authorList>
            <person name="Brown C.T."/>
            <person name="Hug L.A."/>
            <person name="Thomas B.C."/>
            <person name="Sharon I."/>
            <person name="Castelle C.J."/>
            <person name="Singh A."/>
            <person name="Wilkins M.J."/>
            <person name="Williams K.H."/>
            <person name="Banfield J.F."/>
        </authorList>
    </citation>
    <scope>NUCLEOTIDE SEQUENCE [LARGE SCALE GENOMIC DNA]</scope>
</reference>
<evidence type="ECO:0000256" key="1">
    <source>
        <dbReference type="ARBA" id="ARBA00005912"/>
    </source>
</evidence>
<dbReference type="EMBL" id="LBPY01000015">
    <property type="protein sequence ID" value="KKP65978.1"/>
    <property type="molecule type" value="Genomic_DNA"/>
</dbReference>
<evidence type="ECO:0000259" key="3">
    <source>
        <dbReference type="Pfam" id="PF01765"/>
    </source>
</evidence>
<dbReference type="PANTHER" id="PTHR20982">
    <property type="entry name" value="RIBOSOME RECYCLING FACTOR"/>
    <property type="match status" value="1"/>
</dbReference>
<feature type="domain" description="Ribosome recycling factor" evidence="3">
    <location>
        <begin position="20"/>
        <end position="176"/>
    </location>
</feature>
<dbReference type="FunFam" id="3.30.1360.40:FF:000001">
    <property type="entry name" value="Ribosome-recycling factor"/>
    <property type="match status" value="1"/>
</dbReference>
<sequence>MAYNTTNFKSELKKVEEWLSKEYGGVHSGRATPMILDNINVESYGSFMPIKNVASISIEDPKTLRIAPWDKNQIKSIESAISAANLGLSVVSDSDGVRAIFPMLTTENRTKLVKILKEKLEDARISVRQERQVEIEKIGDLSEDEMKRAKEDIQKCVDDANQNLESIFAKKETEVMN</sequence>
<comment type="caution">
    <text evidence="4">The sequence shown here is derived from an EMBL/GenBank/DDBJ whole genome shotgun (WGS) entry which is preliminary data.</text>
</comment>
<dbReference type="GO" id="GO:0006412">
    <property type="term" value="P:translation"/>
    <property type="evidence" value="ECO:0007669"/>
    <property type="project" value="UniProtKB-KW"/>
</dbReference>
<dbReference type="InterPro" id="IPR023584">
    <property type="entry name" value="Ribosome_recyc_fac_dom"/>
</dbReference>
<dbReference type="PANTHER" id="PTHR20982:SF3">
    <property type="entry name" value="MITOCHONDRIAL RIBOSOME RECYCLING FACTOR PSEUDO 1"/>
    <property type="match status" value="1"/>
</dbReference>
<evidence type="ECO:0000313" key="4">
    <source>
        <dbReference type="EMBL" id="KKP65978.1"/>
    </source>
</evidence>
<proteinExistence type="inferred from homology"/>
<comment type="similarity">
    <text evidence="1">Belongs to the RRF family.</text>
</comment>
<keyword evidence="2" id="KW-0648">Protein biosynthesis</keyword>
<dbReference type="Pfam" id="PF01765">
    <property type="entry name" value="RRF"/>
    <property type="match status" value="1"/>
</dbReference>
<dbReference type="Gene3D" id="3.30.1360.40">
    <property type="match status" value="1"/>
</dbReference>
<dbReference type="GO" id="GO:0043023">
    <property type="term" value="F:ribosomal large subunit binding"/>
    <property type="evidence" value="ECO:0007669"/>
    <property type="project" value="TreeGrafter"/>
</dbReference>
<dbReference type="InterPro" id="IPR036191">
    <property type="entry name" value="RRF_sf"/>
</dbReference>
<dbReference type="NCBIfam" id="TIGR00496">
    <property type="entry name" value="frr"/>
    <property type="match status" value="1"/>
</dbReference>
<dbReference type="AlphaFoldDB" id="A0A0G0B992"/>
<evidence type="ECO:0000313" key="5">
    <source>
        <dbReference type="Proteomes" id="UP000034952"/>
    </source>
</evidence>
<dbReference type="Proteomes" id="UP000034952">
    <property type="component" value="Unassembled WGS sequence"/>
</dbReference>
<accession>A0A0G0B992</accession>
<protein>
    <submittedName>
        <fullName evidence="4">Ribosome-recycling factor</fullName>
    </submittedName>
</protein>
<dbReference type="SUPFAM" id="SSF55194">
    <property type="entry name" value="Ribosome recycling factor, RRF"/>
    <property type="match status" value="1"/>
</dbReference>
<dbReference type="Gene3D" id="1.10.132.20">
    <property type="entry name" value="Ribosome-recycling factor"/>
    <property type="match status" value="1"/>
</dbReference>
<dbReference type="InterPro" id="IPR002661">
    <property type="entry name" value="Ribosome_recyc_fac"/>
</dbReference>
<evidence type="ECO:0000256" key="2">
    <source>
        <dbReference type="ARBA" id="ARBA00022917"/>
    </source>
</evidence>